<protein>
    <submittedName>
        <fullName evidence="1">Uncharacterized protein</fullName>
    </submittedName>
</protein>
<dbReference type="RefSeq" id="WP_203388152.1">
    <property type="nucleotide sequence ID" value="NZ_CP064781.1"/>
</dbReference>
<evidence type="ECO:0000313" key="1">
    <source>
        <dbReference type="EMBL" id="QRJ64609.1"/>
    </source>
</evidence>
<keyword evidence="2" id="KW-1185">Reference proteome</keyword>
<name>A0A974Y4K4_9RHOO</name>
<organism evidence="1 2">
    <name type="scientific">Azospira restricta</name>
    <dbReference type="NCBI Taxonomy" id="404405"/>
    <lineage>
        <taxon>Bacteria</taxon>
        <taxon>Pseudomonadati</taxon>
        <taxon>Pseudomonadota</taxon>
        <taxon>Betaproteobacteria</taxon>
        <taxon>Rhodocyclales</taxon>
        <taxon>Rhodocyclaceae</taxon>
        <taxon>Azospira</taxon>
    </lineage>
</organism>
<proteinExistence type="predicted"/>
<accession>A0A974Y4K4</accession>
<dbReference type="KEGG" id="ares:IWH25_04450"/>
<dbReference type="Proteomes" id="UP000663444">
    <property type="component" value="Chromosome"/>
</dbReference>
<sequence>MEDAPPPGEQAASRMNSDGLEAYRRWRDETPGAMLAAVFALMNVHCTIADQTHREAIVGGADNRVFGRLH</sequence>
<dbReference type="EMBL" id="CP064781">
    <property type="protein sequence ID" value="QRJ64609.1"/>
    <property type="molecule type" value="Genomic_DNA"/>
</dbReference>
<reference evidence="1" key="1">
    <citation type="submission" date="2020-11" db="EMBL/GenBank/DDBJ databases">
        <title>Azospira restricta DSM 18626 genome sequence.</title>
        <authorList>
            <person name="Moe W.M."/>
        </authorList>
    </citation>
    <scope>NUCLEOTIDE SEQUENCE</scope>
    <source>
        <strain evidence="1">DSM 18626</strain>
    </source>
</reference>
<evidence type="ECO:0000313" key="2">
    <source>
        <dbReference type="Proteomes" id="UP000663444"/>
    </source>
</evidence>
<dbReference type="AlphaFoldDB" id="A0A974Y4K4"/>
<gene>
    <name evidence="1" type="ORF">IWH25_04450</name>
</gene>